<feature type="active site" description="Proton acceptor" evidence="13">
    <location>
        <position position="289"/>
    </location>
</feature>
<evidence type="ECO:0000259" key="18">
    <source>
        <dbReference type="Pfam" id="PF02770"/>
    </source>
</evidence>
<name>A0A9W8A4S2_9FUNG</name>
<sequence length="620" mass="68524">MISNLTTRNVLKRGLLNLNTTTTTTTSLSRPFQRPSIQRRLLSTYNRDIVGLTNEQAEFREAVHVFAQKELSSRASSIDKENQFPMDMWRKFGDMGLLGVTIPEKYGGLGMGYLMHTVIVEEISRASGSVALSYAAHSNLCVNQINRHGTDQQKEKYLPKLVSGEHVGALAMSEPGSGSDVVSMRLRADKNGDHYVLNGNKMWITNGPDADTLVVYAKTDINAGPKGITAFIIEKGFDGFKTQQKLDKLGMRGSNTCELVFDNCKVPVENVLGQVNKGVYVLMSGLDLERLVLSGGPLGLMQAALDLATDYAHERQQFGQPVACFQLMQSKLADMYTKLNASRAYVYAVGRACDQGKVSNKDCAGVILYASERATEVALDAIQCLGGNGYTNDYPAGRILRDAKLYEIGAGTNEIRRMLIGRELNKEFPQAKKALVTGPWDTGVPDYQDPEGQECVRNAKKLCQNAALVKFDIPDGESITFPMVVMKTSQQNNDCDCGMFLMLFTKILLSAFHKLLGERTNRDTHTIDEIKEYVEEFGDDLWDLSQVNLEHDVTLFRTRFAGPQAKLVAGWDTSNTLKRTREHRTHSFSGTPKVNELVNTISTAHPLSALPANIGFIAPH</sequence>
<evidence type="ECO:0000259" key="17">
    <source>
        <dbReference type="Pfam" id="PF00441"/>
    </source>
</evidence>
<dbReference type="Gene3D" id="2.40.110.10">
    <property type="entry name" value="Butyryl-CoA Dehydrogenase, subunit A, domain 2"/>
    <property type="match status" value="1"/>
</dbReference>
<organism evidence="20 21">
    <name type="scientific">Mycoemilia scoparia</name>
    <dbReference type="NCBI Taxonomy" id="417184"/>
    <lineage>
        <taxon>Eukaryota</taxon>
        <taxon>Fungi</taxon>
        <taxon>Fungi incertae sedis</taxon>
        <taxon>Zoopagomycota</taxon>
        <taxon>Kickxellomycotina</taxon>
        <taxon>Kickxellomycetes</taxon>
        <taxon>Kickxellales</taxon>
        <taxon>Kickxellaceae</taxon>
        <taxon>Mycoemilia</taxon>
    </lineage>
</organism>
<evidence type="ECO:0000256" key="3">
    <source>
        <dbReference type="ARBA" id="ARBA00004898"/>
    </source>
</evidence>
<feature type="domain" description="Acyl-CoA dehydrogenase/oxidase C-terminal" evidence="17">
    <location>
        <begin position="276"/>
        <end position="424"/>
    </location>
</feature>
<feature type="domain" description="Acyl-CoA dehydrogenase/oxidase N-terminal" evidence="19">
    <location>
        <begin position="53"/>
        <end position="165"/>
    </location>
</feature>
<dbReference type="Gene3D" id="1.10.540.10">
    <property type="entry name" value="Acyl-CoA dehydrogenase/oxidase, N-terminal domain"/>
    <property type="match status" value="1"/>
</dbReference>
<reference evidence="20" key="1">
    <citation type="submission" date="2022-07" db="EMBL/GenBank/DDBJ databases">
        <title>Phylogenomic reconstructions and comparative analyses of Kickxellomycotina fungi.</title>
        <authorList>
            <person name="Reynolds N.K."/>
            <person name="Stajich J.E."/>
            <person name="Barry K."/>
            <person name="Grigoriev I.V."/>
            <person name="Crous P."/>
            <person name="Smith M.E."/>
        </authorList>
    </citation>
    <scope>NUCLEOTIDE SEQUENCE</scope>
    <source>
        <strain evidence="20">NBRC 100468</strain>
    </source>
</reference>
<dbReference type="InterPro" id="IPR037069">
    <property type="entry name" value="AcylCoA_DH/ox_N_sf"/>
</dbReference>
<comment type="similarity">
    <text evidence="4 16">Belongs to the acyl-CoA dehydrogenase family.</text>
</comment>
<dbReference type="AlphaFoldDB" id="A0A9W8A4S2"/>
<evidence type="ECO:0000256" key="2">
    <source>
        <dbReference type="ARBA" id="ARBA00004173"/>
    </source>
</evidence>
<protein>
    <recommendedName>
        <fullName evidence="6">Isovaleryl-CoA dehydrogenase, mitochondrial</fullName>
        <ecNumber evidence="5">1.3.8.4</ecNumber>
    </recommendedName>
</protein>
<evidence type="ECO:0000256" key="14">
    <source>
        <dbReference type="PIRSR" id="PIRSR634183-2"/>
    </source>
</evidence>
<evidence type="ECO:0000256" key="1">
    <source>
        <dbReference type="ARBA" id="ARBA00001974"/>
    </source>
</evidence>
<feature type="binding site" evidence="15">
    <location>
        <position position="326"/>
    </location>
    <ligand>
        <name>FAD</name>
        <dbReference type="ChEBI" id="CHEBI:57692"/>
    </ligand>
</feature>
<evidence type="ECO:0000256" key="7">
    <source>
        <dbReference type="ARBA" id="ARBA00022630"/>
    </source>
</evidence>
<feature type="binding site" evidence="14">
    <location>
        <begin position="287"/>
        <end position="290"/>
    </location>
    <ligand>
        <name>substrate</name>
    </ligand>
</feature>
<dbReference type="SUPFAM" id="SSF54001">
    <property type="entry name" value="Cysteine proteinases"/>
    <property type="match status" value="1"/>
</dbReference>
<dbReference type="GO" id="GO:0006552">
    <property type="term" value="P:L-leucine catabolic process"/>
    <property type="evidence" value="ECO:0007669"/>
    <property type="project" value="TreeGrafter"/>
</dbReference>
<feature type="binding site" evidence="15">
    <location>
        <begin position="383"/>
        <end position="387"/>
    </location>
    <ligand>
        <name>FAD</name>
        <dbReference type="ChEBI" id="CHEBI:57692"/>
    </ligand>
</feature>
<dbReference type="EMBL" id="JANBPU010000007">
    <property type="protein sequence ID" value="KAJ1921079.1"/>
    <property type="molecule type" value="Genomic_DNA"/>
</dbReference>
<dbReference type="InterPro" id="IPR036250">
    <property type="entry name" value="AcylCo_DH-like_C"/>
</dbReference>
<dbReference type="Gene3D" id="3.40.395.10">
    <property type="entry name" value="Adenoviral Proteinase, Chain A"/>
    <property type="match status" value="1"/>
</dbReference>
<evidence type="ECO:0000256" key="13">
    <source>
        <dbReference type="PIRSR" id="PIRSR634183-1"/>
    </source>
</evidence>
<dbReference type="InterPro" id="IPR009075">
    <property type="entry name" value="AcylCo_DH/oxidase_C"/>
</dbReference>
<dbReference type="FunFam" id="1.20.140.10:FF:000003">
    <property type="entry name" value="isovaleryl-CoA dehydrogenase, mitochondrial"/>
    <property type="match status" value="1"/>
</dbReference>
<feature type="binding site" evidence="14">
    <location>
        <position position="179"/>
    </location>
    <ligand>
        <name>substrate</name>
    </ligand>
</feature>
<dbReference type="PANTHER" id="PTHR43884">
    <property type="entry name" value="ACYL-COA DEHYDROGENASE"/>
    <property type="match status" value="1"/>
</dbReference>
<keyword evidence="7 16" id="KW-0285">Flavoprotein</keyword>
<evidence type="ECO:0000256" key="5">
    <source>
        <dbReference type="ARBA" id="ARBA00012044"/>
    </source>
</evidence>
<proteinExistence type="inferred from homology"/>
<dbReference type="Gene3D" id="1.20.140.10">
    <property type="entry name" value="Butyryl-CoA Dehydrogenase, subunit A, domain 3"/>
    <property type="match status" value="1"/>
</dbReference>
<evidence type="ECO:0000256" key="8">
    <source>
        <dbReference type="ARBA" id="ARBA00022827"/>
    </source>
</evidence>
<gene>
    <name evidence="20" type="ORF">H4219_000937</name>
</gene>
<keyword evidence="9" id="KW-0809">Transit peptide</keyword>
<feature type="binding site" evidence="14">
    <location>
        <begin position="410"/>
        <end position="411"/>
    </location>
    <ligand>
        <name>substrate</name>
    </ligand>
</feature>
<dbReference type="InterPro" id="IPR006089">
    <property type="entry name" value="Acyl-CoA_DH_CS"/>
</dbReference>
<dbReference type="InterPro" id="IPR038765">
    <property type="entry name" value="Papain-like_cys_pep_sf"/>
</dbReference>
<dbReference type="Pfam" id="PF02771">
    <property type="entry name" value="Acyl-CoA_dh_N"/>
    <property type="match status" value="1"/>
</dbReference>
<keyword evidence="11" id="KW-0496">Mitochondrion</keyword>
<evidence type="ECO:0000256" key="6">
    <source>
        <dbReference type="ARBA" id="ARBA00018258"/>
    </source>
</evidence>
<feature type="binding site" evidence="15">
    <location>
        <position position="315"/>
    </location>
    <ligand>
        <name>FAD</name>
        <dbReference type="ChEBI" id="CHEBI:57692"/>
    </ligand>
</feature>
<dbReference type="EC" id="1.3.8.4" evidence="5"/>
<accession>A0A9W8A4S2</accession>
<comment type="cofactor">
    <cofactor evidence="1 15 16">
        <name>FAD</name>
        <dbReference type="ChEBI" id="CHEBI:57692"/>
    </cofactor>
</comment>
<evidence type="ECO:0000256" key="16">
    <source>
        <dbReference type="RuleBase" id="RU362125"/>
    </source>
</evidence>
<dbReference type="GO" id="GO:0050660">
    <property type="term" value="F:flavin adenine dinucleotide binding"/>
    <property type="evidence" value="ECO:0007669"/>
    <property type="project" value="InterPro"/>
</dbReference>
<dbReference type="Pfam" id="PF02770">
    <property type="entry name" value="Acyl-CoA_dh_M"/>
    <property type="match status" value="1"/>
</dbReference>
<dbReference type="PROSITE" id="PS00073">
    <property type="entry name" value="ACYL_COA_DH_2"/>
    <property type="match status" value="1"/>
</dbReference>
<dbReference type="InterPro" id="IPR009100">
    <property type="entry name" value="AcylCoA_DH/oxidase_NM_dom_sf"/>
</dbReference>
<feature type="binding site" evidence="15">
    <location>
        <begin position="203"/>
        <end position="205"/>
    </location>
    <ligand>
        <name>FAD</name>
        <dbReference type="ChEBI" id="CHEBI:57692"/>
    </ligand>
</feature>
<evidence type="ECO:0000313" key="20">
    <source>
        <dbReference type="EMBL" id="KAJ1921079.1"/>
    </source>
</evidence>
<comment type="pathway">
    <text evidence="3">Amino-acid degradation; L-leucine degradation; (S)-3-hydroxy-3-methylglutaryl-CoA from 3-isovaleryl-CoA: step 1/3.</text>
</comment>
<evidence type="ECO:0000256" key="4">
    <source>
        <dbReference type="ARBA" id="ARBA00009347"/>
    </source>
</evidence>
<evidence type="ECO:0000256" key="11">
    <source>
        <dbReference type="ARBA" id="ARBA00023128"/>
    </source>
</evidence>
<feature type="binding site" evidence="15">
    <location>
        <begin position="412"/>
        <end position="414"/>
    </location>
    <ligand>
        <name>FAD</name>
        <dbReference type="ChEBI" id="CHEBI:57692"/>
    </ligand>
</feature>
<feature type="binding site" evidence="15">
    <location>
        <begin position="170"/>
        <end position="179"/>
    </location>
    <ligand>
        <name>FAD</name>
        <dbReference type="ChEBI" id="CHEBI:57692"/>
    </ligand>
</feature>
<evidence type="ECO:0000256" key="9">
    <source>
        <dbReference type="ARBA" id="ARBA00022946"/>
    </source>
</evidence>
<dbReference type="InterPro" id="IPR034183">
    <property type="entry name" value="IVD"/>
</dbReference>
<dbReference type="Proteomes" id="UP001150538">
    <property type="component" value="Unassembled WGS sequence"/>
</dbReference>
<evidence type="ECO:0000259" key="19">
    <source>
        <dbReference type="Pfam" id="PF02771"/>
    </source>
</evidence>
<evidence type="ECO:0000313" key="21">
    <source>
        <dbReference type="Proteomes" id="UP001150538"/>
    </source>
</evidence>
<feature type="binding site" evidence="14">
    <location>
        <position position="280"/>
    </location>
    <ligand>
        <name>substrate</name>
    </ligand>
</feature>
<dbReference type="GO" id="GO:0008470">
    <property type="term" value="F:3-methylbutanoyl-CoA dehydrogenase activity"/>
    <property type="evidence" value="ECO:0007669"/>
    <property type="project" value="UniProtKB-EC"/>
</dbReference>
<dbReference type="CDD" id="cd01156">
    <property type="entry name" value="IVD"/>
    <property type="match status" value="1"/>
</dbReference>
<dbReference type="FunFam" id="1.10.540.10:FF:000007">
    <property type="entry name" value="Isovaleryl-CoA dehydrogenase, mitochondrial"/>
    <property type="match status" value="1"/>
</dbReference>
<comment type="catalytic activity">
    <reaction evidence="12">
        <text>3-methylbutanoyl-CoA + oxidized [electron-transfer flavoprotein] + H(+) = 3-methylbut-2-enoyl-CoA + reduced [electron-transfer flavoprotein]</text>
        <dbReference type="Rhea" id="RHEA:12276"/>
        <dbReference type="Rhea" id="RHEA-COMP:10685"/>
        <dbReference type="Rhea" id="RHEA-COMP:10686"/>
        <dbReference type="ChEBI" id="CHEBI:15378"/>
        <dbReference type="ChEBI" id="CHEBI:57344"/>
        <dbReference type="ChEBI" id="CHEBI:57345"/>
        <dbReference type="ChEBI" id="CHEBI:57692"/>
        <dbReference type="ChEBI" id="CHEBI:58307"/>
        <dbReference type="EC" id="1.3.8.4"/>
    </reaction>
</comment>
<dbReference type="SUPFAM" id="SSF56645">
    <property type="entry name" value="Acyl-CoA dehydrogenase NM domain-like"/>
    <property type="match status" value="1"/>
</dbReference>
<keyword evidence="10 16" id="KW-0560">Oxidoreductase</keyword>
<evidence type="ECO:0000256" key="15">
    <source>
        <dbReference type="PIRSR" id="PIRSR634183-3"/>
    </source>
</evidence>
<dbReference type="InterPro" id="IPR006091">
    <property type="entry name" value="Acyl-CoA_Oxase/DH_mid-dom"/>
</dbReference>
<dbReference type="OrthoDB" id="9988775at2759"/>
<dbReference type="InterPro" id="IPR046373">
    <property type="entry name" value="Acyl-CoA_Oxase/DH_mid-dom_sf"/>
</dbReference>
<evidence type="ECO:0000256" key="12">
    <source>
        <dbReference type="ARBA" id="ARBA00052875"/>
    </source>
</evidence>
<comment type="subcellular location">
    <subcellularLocation>
        <location evidence="2">Mitochondrion</location>
    </subcellularLocation>
</comment>
<dbReference type="GO" id="GO:0005739">
    <property type="term" value="C:mitochondrion"/>
    <property type="evidence" value="ECO:0007669"/>
    <property type="project" value="UniProtKB-SubCell"/>
</dbReference>
<comment type="caution">
    <text evidence="20">The sequence shown here is derived from an EMBL/GenBank/DDBJ whole genome shotgun (WGS) entry which is preliminary data.</text>
</comment>
<feature type="domain" description="Acyl-CoA oxidase/dehydrogenase middle" evidence="18">
    <location>
        <begin position="169"/>
        <end position="264"/>
    </location>
</feature>
<dbReference type="PANTHER" id="PTHR43884:SF12">
    <property type="entry name" value="ISOVALERYL-COA DEHYDROGENASE, MITOCHONDRIAL-RELATED"/>
    <property type="match status" value="1"/>
</dbReference>
<dbReference type="Pfam" id="PF00441">
    <property type="entry name" value="Acyl-CoA_dh_1"/>
    <property type="match status" value="1"/>
</dbReference>
<keyword evidence="8 15" id="KW-0274">FAD</keyword>
<dbReference type="SUPFAM" id="SSF47203">
    <property type="entry name" value="Acyl-CoA dehydrogenase C-terminal domain-like"/>
    <property type="match status" value="1"/>
</dbReference>
<evidence type="ECO:0000256" key="10">
    <source>
        <dbReference type="ARBA" id="ARBA00023002"/>
    </source>
</evidence>
<keyword evidence="21" id="KW-1185">Reference proteome</keyword>
<dbReference type="InterPro" id="IPR013786">
    <property type="entry name" value="AcylCoA_DH/ox_N"/>
</dbReference>
<dbReference type="PROSITE" id="PS00072">
    <property type="entry name" value="ACYL_COA_DH_1"/>
    <property type="match status" value="1"/>
</dbReference>
<dbReference type="FunFam" id="2.40.110.10:FF:000004">
    <property type="entry name" value="Isovaleryl-CoA dehydrogenase, mitochondrial"/>
    <property type="match status" value="1"/>
</dbReference>